<dbReference type="AlphaFoldDB" id="A0A1V4BWL7"/>
<proteinExistence type="predicted"/>
<sequence>MTKGKYPICEPSAVVKVTCPESGKKGEKMMTTQKLKALVNTVIKQSTLDSSQITDLTQKISLTAGDELEINNYKSADNNHW</sequence>
<dbReference type="Proteomes" id="UP000189835">
    <property type="component" value="Unassembled WGS sequence"/>
</dbReference>
<comment type="caution">
    <text evidence="1">The sequence shown here is derived from an EMBL/GenBank/DDBJ whole genome shotgun (WGS) entry which is preliminary data.</text>
</comment>
<evidence type="ECO:0000313" key="1">
    <source>
        <dbReference type="EMBL" id="OPF18857.1"/>
    </source>
</evidence>
<protein>
    <submittedName>
        <fullName evidence="1">Uncharacterized protein</fullName>
    </submittedName>
</protein>
<gene>
    <name evidence="1" type="ORF">B1L04_05310</name>
</gene>
<evidence type="ECO:0000313" key="2">
    <source>
        <dbReference type="Proteomes" id="UP000189835"/>
    </source>
</evidence>
<dbReference type="EMBL" id="MVGR01000003">
    <property type="protein sequence ID" value="OPF18857.1"/>
    <property type="molecule type" value="Genomic_DNA"/>
</dbReference>
<reference evidence="1 2" key="1">
    <citation type="submission" date="2017-02" db="EMBL/GenBank/DDBJ databases">
        <title>Genome sequence of Microcystis aeruginosa KW.</title>
        <authorList>
            <person name="Oh H.-M."/>
            <person name="Ahn C.-Y."/>
            <person name="Jeong H."/>
            <person name="Srivastava A."/>
            <person name="Lee H.-G."/>
            <person name="Kang S.-R."/>
        </authorList>
    </citation>
    <scope>NUCLEOTIDE SEQUENCE [LARGE SCALE GENOMIC DNA]</scope>
    <source>
        <strain evidence="1 2">KW</strain>
    </source>
</reference>
<organism evidence="1 2">
    <name type="scientific">Microcystis aeruginosa KW</name>
    <dbReference type="NCBI Taxonomy" id="1960155"/>
    <lineage>
        <taxon>Bacteria</taxon>
        <taxon>Bacillati</taxon>
        <taxon>Cyanobacteriota</taxon>
        <taxon>Cyanophyceae</taxon>
        <taxon>Oscillatoriophycideae</taxon>
        <taxon>Chroococcales</taxon>
        <taxon>Microcystaceae</taxon>
        <taxon>Microcystis</taxon>
    </lineage>
</organism>
<name>A0A1V4BWL7_MICAE</name>
<accession>A0A1V4BWL7</accession>